<dbReference type="Gene3D" id="2.40.160.60">
    <property type="entry name" value="Outer membrane protein transport protein (OMPP1/FadL/TodX)"/>
    <property type="match status" value="1"/>
</dbReference>
<evidence type="ECO:0000313" key="9">
    <source>
        <dbReference type="EMBL" id="RBO99279.1"/>
    </source>
</evidence>
<evidence type="ECO:0000256" key="8">
    <source>
        <dbReference type="SAM" id="SignalP"/>
    </source>
</evidence>
<keyword evidence="3" id="KW-1134">Transmembrane beta strand</keyword>
<comment type="similarity">
    <text evidence="2">Belongs to the OmpP1/FadL family.</text>
</comment>
<dbReference type="PANTHER" id="PTHR35093:SF8">
    <property type="entry name" value="OUTER MEMBRANE PROTEIN NMB0088-RELATED"/>
    <property type="match status" value="1"/>
</dbReference>
<dbReference type="AlphaFoldDB" id="A0A366EC12"/>
<evidence type="ECO:0000256" key="6">
    <source>
        <dbReference type="ARBA" id="ARBA00023136"/>
    </source>
</evidence>
<evidence type="ECO:0000256" key="3">
    <source>
        <dbReference type="ARBA" id="ARBA00022452"/>
    </source>
</evidence>
<organism evidence="9 10">
    <name type="scientific">Pseudochrobactrum asaccharolyticum</name>
    <dbReference type="NCBI Taxonomy" id="354351"/>
    <lineage>
        <taxon>Bacteria</taxon>
        <taxon>Pseudomonadati</taxon>
        <taxon>Pseudomonadota</taxon>
        <taxon>Alphaproteobacteria</taxon>
        <taxon>Hyphomicrobiales</taxon>
        <taxon>Brucellaceae</taxon>
        <taxon>Pseudochrobactrum</taxon>
    </lineage>
</organism>
<keyword evidence="5 8" id="KW-0732">Signal</keyword>
<evidence type="ECO:0000256" key="5">
    <source>
        <dbReference type="ARBA" id="ARBA00022729"/>
    </source>
</evidence>
<keyword evidence="10" id="KW-1185">Reference proteome</keyword>
<evidence type="ECO:0000256" key="1">
    <source>
        <dbReference type="ARBA" id="ARBA00004571"/>
    </source>
</evidence>
<evidence type="ECO:0000256" key="2">
    <source>
        <dbReference type="ARBA" id="ARBA00008163"/>
    </source>
</evidence>
<sequence>MLKTAFKVSAVTLALSGGILTAHAGGLERSSQDFDILFDDGNVVETGATFVTPQRKLKNIRGNPFPVNPVPDQNFGKPFDTEVDEGKSYWVPKVSAKFQLTDDLACAAQYRQPWGIDTDSGINNARMFGAIKQKISSNDYGLNCSYRFAAGDKSFFRILGGVSYQQLKGEQTKISPLPLPTGLAYGNSRLDVDDSAFGWRLGAAYEIPEIALRASLVYQSKVNYKLEGNVDIDVAGAPLSFTTPVIGSVATPQSVEFKFQTGIAPDWLALASIKWTDWKSITAVSFLNDGSQPFLGRIPVGSEVTSLDLYYKDGWTLMGGVGHKFNDKWSGAATLTWDRGTTTGLTSQTDVWLLGLGANYKATEHLEFRLAGAVGILTSGTLDNTLAAKNGGSQFGSKADFGTDVVGGMTLSAKYRF</sequence>
<keyword evidence="7" id="KW-0998">Cell outer membrane</keyword>
<evidence type="ECO:0000256" key="7">
    <source>
        <dbReference type="ARBA" id="ARBA00023237"/>
    </source>
</evidence>
<evidence type="ECO:0000256" key="4">
    <source>
        <dbReference type="ARBA" id="ARBA00022692"/>
    </source>
</evidence>
<gene>
    <name evidence="9" type="ORF">DFR47_101894</name>
</gene>
<reference evidence="9 10" key="1">
    <citation type="submission" date="2018-06" db="EMBL/GenBank/DDBJ databases">
        <title>Genomic Encyclopedia of Type Strains, Phase IV (KMG-IV): sequencing the most valuable type-strain genomes for metagenomic binning, comparative biology and taxonomic classification.</title>
        <authorList>
            <person name="Goeker M."/>
        </authorList>
    </citation>
    <scope>NUCLEOTIDE SEQUENCE [LARGE SCALE GENOMIC DNA]</scope>
    <source>
        <strain evidence="9 10">DSM 25619</strain>
    </source>
</reference>
<comment type="subcellular location">
    <subcellularLocation>
        <location evidence="1">Cell outer membrane</location>
        <topology evidence="1">Multi-pass membrane protein</topology>
    </subcellularLocation>
</comment>
<dbReference type="PANTHER" id="PTHR35093">
    <property type="entry name" value="OUTER MEMBRANE PROTEIN NMB0088-RELATED"/>
    <property type="match status" value="1"/>
</dbReference>
<accession>A0A366EC12</accession>
<dbReference type="RefSeq" id="WP_113943106.1">
    <property type="nucleotide sequence ID" value="NZ_JBHEEG010000005.1"/>
</dbReference>
<dbReference type="GO" id="GO:0015483">
    <property type="term" value="F:long-chain fatty acid transporting porin activity"/>
    <property type="evidence" value="ECO:0007669"/>
    <property type="project" value="TreeGrafter"/>
</dbReference>
<dbReference type="GO" id="GO:0009279">
    <property type="term" value="C:cell outer membrane"/>
    <property type="evidence" value="ECO:0007669"/>
    <property type="project" value="UniProtKB-SubCell"/>
</dbReference>
<dbReference type="Pfam" id="PF03349">
    <property type="entry name" value="Toluene_X"/>
    <property type="match status" value="1"/>
</dbReference>
<evidence type="ECO:0000313" key="10">
    <source>
        <dbReference type="Proteomes" id="UP000252893"/>
    </source>
</evidence>
<comment type="caution">
    <text evidence="9">The sequence shown here is derived from an EMBL/GenBank/DDBJ whole genome shotgun (WGS) entry which is preliminary data.</text>
</comment>
<feature type="chain" id="PRO_5016941875" evidence="8">
    <location>
        <begin position="25"/>
        <end position="417"/>
    </location>
</feature>
<feature type="signal peptide" evidence="8">
    <location>
        <begin position="1"/>
        <end position="24"/>
    </location>
</feature>
<dbReference type="Proteomes" id="UP000252893">
    <property type="component" value="Unassembled WGS sequence"/>
</dbReference>
<keyword evidence="6" id="KW-0472">Membrane</keyword>
<name>A0A366EC12_9HYPH</name>
<protein>
    <submittedName>
        <fullName evidence="9">Long-chain fatty acid transport protein</fullName>
    </submittedName>
</protein>
<dbReference type="EMBL" id="QNRH01000001">
    <property type="protein sequence ID" value="RBO99279.1"/>
    <property type="molecule type" value="Genomic_DNA"/>
</dbReference>
<dbReference type="OrthoDB" id="6679728at2"/>
<keyword evidence="4" id="KW-0812">Transmembrane</keyword>
<dbReference type="SUPFAM" id="SSF56935">
    <property type="entry name" value="Porins"/>
    <property type="match status" value="1"/>
</dbReference>
<dbReference type="InterPro" id="IPR005017">
    <property type="entry name" value="OMPP1/FadL/TodX"/>
</dbReference>
<proteinExistence type="inferred from homology"/>